<gene>
    <name evidence="4" type="ORF">GC722_04530</name>
</gene>
<dbReference type="AlphaFoldDB" id="A0A6A9URU0"/>
<dbReference type="Gene3D" id="3.40.190.10">
    <property type="entry name" value="Periplasmic binding protein-like II"/>
    <property type="match status" value="1"/>
</dbReference>
<evidence type="ECO:0000313" key="5">
    <source>
        <dbReference type="Proteomes" id="UP000435304"/>
    </source>
</evidence>
<dbReference type="CDD" id="cd13606">
    <property type="entry name" value="PBP2_ProX_like"/>
    <property type="match status" value="1"/>
</dbReference>
<feature type="signal peptide" evidence="2">
    <location>
        <begin position="1"/>
        <end position="23"/>
    </location>
</feature>
<feature type="region of interest" description="Disordered" evidence="1">
    <location>
        <begin position="26"/>
        <end position="46"/>
    </location>
</feature>
<dbReference type="RefSeq" id="WP_156608319.1">
    <property type="nucleotide sequence ID" value="NZ_WPCU01000004.1"/>
</dbReference>
<keyword evidence="5" id="KW-1185">Reference proteome</keyword>
<feature type="domain" description="ABC-type glycine betaine transport system substrate-binding" evidence="3">
    <location>
        <begin position="46"/>
        <end position="306"/>
    </location>
</feature>
<dbReference type="InterPro" id="IPR007210">
    <property type="entry name" value="ABC_Gly_betaine_transp_sub-bd"/>
</dbReference>
<feature type="chain" id="PRO_5038509865" evidence="2">
    <location>
        <begin position="24"/>
        <end position="311"/>
    </location>
</feature>
<dbReference type="Pfam" id="PF04069">
    <property type="entry name" value="OpuAC"/>
    <property type="match status" value="1"/>
</dbReference>
<dbReference type="SUPFAM" id="SSF53850">
    <property type="entry name" value="Periplasmic binding protein-like II"/>
    <property type="match status" value="1"/>
</dbReference>
<keyword evidence="2" id="KW-0732">Signal</keyword>
<comment type="caution">
    <text evidence="4">The sequence shown here is derived from an EMBL/GenBank/DDBJ whole genome shotgun (WGS) entry which is preliminary data.</text>
</comment>
<dbReference type="Proteomes" id="UP000435304">
    <property type="component" value="Unassembled WGS sequence"/>
</dbReference>
<dbReference type="PROSITE" id="PS51257">
    <property type="entry name" value="PROKAR_LIPOPROTEIN"/>
    <property type="match status" value="1"/>
</dbReference>
<evidence type="ECO:0000256" key="2">
    <source>
        <dbReference type="SAM" id="SignalP"/>
    </source>
</evidence>
<evidence type="ECO:0000313" key="4">
    <source>
        <dbReference type="EMBL" id="MVA75298.1"/>
    </source>
</evidence>
<sequence>MKKLAHLAVALATAGALTLSACGAGGDPLAEPSSSPSASGGGGGEEVVVGSANFTESQVLGELYAQALEAAGVPASTRPNIGSREVYLTALQDGSVSVVPEYTGNLLLYYDANSPASTPEEIEAALEEVLAEEQLVLGTPSSAADQDVYVVTGEYSQTHGITSLADLTKVDDEAVLGGPGELAERSYGPPGLAEIYGVEFAEFRPYDAPAVKIKDLNDGKIQVATFFTTEAAIGDNGYVALEDPEGMILPQNVAPLMASAVADNPAAVEALDAVSAALTTEDLTALNKSVDADRRNPDEVAAEWLAGKGLA</sequence>
<dbReference type="GO" id="GO:0043190">
    <property type="term" value="C:ATP-binding cassette (ABC) transporter complex"/>
    <property type="evidence" value="ECO:0007669"/>
    <property type="project" value="InterPro"/>
</dbReference>
<dbReference type="GO" id="GO:0022857">
    <property type="term" value="F:transmembrane transporter activity"/>
    <property type="evidence" value="ECO:0007669"/>
    <property type="project" value="InterPro"/>
</dbReference>
<evidence type="ECO:0000256" key="1">
    <source>
        <dbReference type="SAM" id="MobiDB-lite"/>
    </source>
</evidence>
<proteinExistence type="predicted"/>
<evidence type="ECO:0000259" key="3">
    <source>
        <dbReference type="Pfam" id="PF04069"/>
    </source>
</evidence>
<accession>A0A6A9URU0</accession>
<name>A0A6A9URU0_9ACTN</name>
<dbReference type="Gene3D" id="3.40.190.120">
    <property type="entry name" value="Osmoprotection protein (prox), domain 2"/>
    <property type="match status" value="1"/>
</dbReference>
<organism evidence="4 5">
    <name type="scientific">Auraticoccus cholistanensis</name>
    <dbReference type="NCBI Taxonomy" id="2656650"/>
    <lineage>
        <taxon>Bacteria</taxon>
        <taxon>Bacillati</taxon>
        <taxon>Actinomycetota</taxon>
        <taxon>Actinomycetes</taxon>
        <taxon>Propionibacteriales</taxon>
        <taxon>Propionibacteriaceae</taxon>
        <taxon>Auraticoccus</taxon>
    </lineage>
</organism>
<protein>
    <submittedName>
        <fullName evidence="4">Glycine/betaine ABC transporter substrate-binding protein</fullName>
    </submittedName>
</protein>
<dbReference type="EMBL" id="WPCU01000004">
    <property type="protein sequence ID" value="MVA75298.1"/>
    <property type="molecule type" value="Genomic_DNA"/>
</dbReference>
<reference evidence="4 5" key="1">
    <citation type="submission" date="2019-12" db="EMBL/GenBank/DDBJ databases">
        <title>Auraticoccus cholistani sp. nov., an actinomycete isolated from soil of Cholistan desert.</title>
        <authorList>
            <person name="Cheema M.T."/>
        </authorList>
    </citation>
    <scope>NUCLEOTIDE SEQUENCE [LARGE SCALE GENOMIC DNA]</scope>
    <source>
        <strain evidence="4 5">F435</strain>
    </source>
</reference>